<dbReference type="Pfam" id="PF03190">
    <property type="entry name" value="Thioredox_DsbH"/>
    <property type="match status" value="1"/>
</dbReference>
<dbReference type="InterPro" id="IPR012341">
    <property type="entry name" value="6hp_glycosidase-like_sf"/>
</dbReference>
<dbReference type="PIRSF" id="PIRSF006402">
    <property type="entry name" value="UCP006402_thioredoxin"/>
    <property type="match status" value="1"/>
</dbReference>
<keyword evidence="4" id="KW-1185">Reference proteome</keyword>
<reference evidence="3 4" key="1">
    <citation type="submission" date="2024-08" db="EMBL/GenBank/DDBJ databases">
        <title>Whole-genome sequencing of halo(alkali)philic microorganisms from hypersaline lakes.</title>
        <authorList>
            <person name="Sorokin D.Y."/>
            <person name="Merkel A.Y."/>
            <person name="Messina E."/>
            <person name="Yakimov M."/>
        </authorList>
    </citation>
    <scope>NUCLEOTIDE SEQUENCE [LARGE SCALE GENOMIC DNA]</scope>
    <source>
        <strain evidence="3 4">Cl-TMA</strain>
    </source>
</reference>
<dbReference type="SUPFAM" id="SSF48208">
    <property type="entry name" value="Six-hairpin glycosidases"/>
    <property type="match status" value="1"/>
</dbReference>
<evidence type="ECO:0000313" key="3">
    <source>
        <dbReference type="EMBL" id="MFA9461435.1"/>
    </source>
</evidence>
<dbReference type="Gene3D" id="3.40.30.10">
    <property type="entry name" value="Glutaredoxin"/>
    <property type="match status" value="1"/>
</dbReference>
<dbReference type="InterPro" id="IPR004879">
    <property type="entry name" value="Ssp411-like_TRX"/>
</dbReference>
<comment type="caution">
    <text evidence="3">The sequence shown here is derived from an EMBL/GenBank/DDBJ whole genome shotgun (WGS) entry which is preliminary data.</text>
</comment>
<proteinExistence type="predicted"/>
<dbReference type="PANTHER" id="PTHR42899:SF1">
    <property type="entry name" value="SPERMATOGENESIS-ASSOCIATED PROTEIN 20"/>
    <property type="match status" value="1"/>
</dbReference>
<dbReference type="InterPro" id="IPR008928">
    <property type="entry name" value="6-hairpin_glycosidase_sf"/>
</dbReference>
<dbReference type="PANTHER" id="PTHR42899">
    <property type="entry name" value="SPERMATOGENESIS-ASSOCIATED PROTEIN 20"/>
    <property type="match status" value="1"/>
</dbReference>
<name>A0ABV4TZB6_9GAMM</name>
<feature type="region of interest" description="Disordered" evidence="1">
    <location>
        <begin position="366"/>
        <end position="386"/>
    </location>
</feature>
<evidence type="ECO:0000256" key="1">
    <source>
        <dbReference type="SAM" id="MobiDB-lite"/>
    </source>
</evidence>
<feature type="domain" description="Spermatogenesis-associated protein 20-like TRX" evidence="2">
    <location>
        <begin position="8"/>
        <end position="170"/>
    </location>
</feature>
<dbReference type="RefSeq" id="WP_373656223.1">
    <property type="nucleotide sequence ID" value="NZ_JBGUAW010000007.1"/>
</dbReference>
<dbReference type="SUPFAM" id="SSF52833">
    <property type="entry name" value="Thioredoxin-like"/>
    <property type="match status" value="1"/>
</dbReference>
<dbReference type="InterPro" id="IPR024705">
    <property type="entry name" value="Ssp411"/>
</dbReference>
<gene>
    <name evidence="3" type="ORF">ACERLL_11420</name>
</gene>
<dbReference type="InterPro" id="IPR036249">
    <property type="entry name" value="Thioredoxin-like_sf"/>
</dbReference>
<dbReference type="EMBL" id="JBGUAW010000007">
    <property type="protein sequence ID" value="MFA9461435.1"/>
    <property type="molecule type" value="Genomic_DNA"/>
</dbReference>
<protein>
    <submittedName>
        <fullName evidence="3">Thioredoxin domain-containing protein</fullName>
    </submittedName>
</protein>
<sequence length="682" mass="75599">MAGEALTENRLGACSSPYLQQHADNPVAWQPWDEQALRLARDLDRPILLSIGYSACHWCHVMAHESFEDPDLAEQMNRLFVPIKVDREERPDLDQIYQLAHQLMNRRGGGWPLTAFLSPDQKPFFIATYFPREPKFGMPGLGEVLEKVAAFYRENGEAAAQNGDAVVDGLRRIAPAGGEALDSQVVQRLRGDLDGDYDRTNGGWGGAPKFPHAGETAFCLRREALDGDRAAGRMALHGLRAMVDGGLYDHLGGGFFRYCVDAHWTIPHFEKMLYDNAQLLGVLGDAYAHTGETRFAEAARETVDWLEREMRLPQGGFHATLDADSDGVEGGYYVWPYEEIAELLDETELAVAGRVYSLSRSGNFEGRNHLKRTRDPEDAAEESDLTPEQARRVLATARNRLFQARQERVYPGRDDKILSAWNGLLIGGLARAGRGTGAARYGELARGAVDFLRDNLWIDGRLLAVHKDGTAHQPAYLEDHAFLLNGLLDLLRWQWRDTDLSFARDLAETLLERFEDPADGGFFMTAHDHEALIHRPKPGLDQSLPSGNGAAAQALLELGHLLGAPRYLEAAERTLRLFMPEMKAHPGAYVALITALEEAVAPPTLVTLRGGETAREWQAAAQSGYHPRRRIYCIPDGARDLPGALAERINRAEVTAYICRGTECSAPITEWSAFEQALAGEA</sequence>
<dbReference type="Proteomes" id="UP001575181">
    <property type="component" value="Unassembled WGS sequence"/>
</dbReference>
<evidence type="ECO:0000313" key="4">
    <source>
        <dbReference type="Proteomes" id="UP001575181"/>
    </source>
</evidence>
<accession>A0ABV4TZB6</accession>
<dbReference type="Gene3D" id="1.50.10.10">
    <property type="match status" value="2"/>
</dbReference>
<organism evidence="3 4">
    <name type="scientific">Thiohalorhabdus methylotrophus</name>
    <dbReference type="NCBI Taxonomy" id="3242694"/>
    <lineage>
        <taxon>Bacteria</taxon>
        <taxon>Pseudomonadati</taxon>
        <taxon>Pseudomonadota</taxon>
        <taxon>Gammaproteobacteria</taxon>
        <taxon>Thiohalorhabdales</taxon>
        <taxon>Thiohalorhabdaceae</taxon>
        <taxon>Thiohalorhabdus</taxon>
    </lineage>
</organism>
<evidence type="ECO:0000259" key="2">
    <source>
        <dbReference type="Pfam" id="PF03190"/>
    </source>
</evidence>
<dbReference type="CDD" id="cd02955">
    <property type="entry name" value="SSP411"/>
    <property type="match status" value="1"/>
</dbReference>